<evidence type="ECO:0000256" key="4">
    <source>
        <dbReference type="RuleBase" id="RU362109"/>
    </source>
</evidence>
<dbReference type="InterPro" id="IPR050113">
    <property type="entry name" value="Ub_conjugating_enzyme"/>
</dbReference>
<dbReference type="SMART" id="SM00212">
    <property type="entry name" value="UBCc"/>
    <property type="match status" value="1"/>
</dbReference>
<keyword evidence="4" id="KW-0547">Nucleotide-binding</keyword>
<accession>A0A1Q9CDD8</accession>
<evidence type="ECO:0000259" key="5">
    <source>
        <dbReference type="PROSITE" id="PS50127"/>
    </source>
</evidence>
<feature type="active site" description="Glycyl thioester intermediate" evidence="3">
    <location>
        <position position="149"/>
    </location>
</feature>
<dbReference type="Proteomes" id="UP000186817">
    <property type="component" value="Unassembled WGS sequence"/>
</dbReference>
<keyword evidence="2 4" id="KW-0833">Ubl conjugation pathway</keyword>
<keyword evidence="4" id="KW-0067">ATP-binding</keyword>
<keyword evidence="1" id="KW-0808">Transferase</keyword>
<evidence type="ECO:0000256" key="3">
    <source>
        <dbReference type="PROSITE-ProRule" id="PRU10133"/>
    </source>
</evidence>
<reference evidence="6 7" key="1">
    <citation type="submission" date="2016-02" db="EMBL/GenBank/DDBJ databases">
        <title>Genome analysis of coral dinoflagellate symbionts highlights evolutionary adaptations to a symbiotic lifestyle.</title>
        <authorList>
            <person name="Aranda M."/>
            <person name="Li Y."/>
            <person name="Liew Y.J."/>
            <person name="Baumgarten S."/>
            <person name="Simakov O."/>
            <person name="Wilson M."/>
            <person name="Piel J."/>
            <person name="Ashoor H."/>
            <person name="Bougouffa S."/>
            <person name="Bajic V.B."/>
            <person name="Ryu T."/>
            <person name="Ravasi T."/>
            <person name="Bayer T."/>
            <person name="Micklem G."/>
            <person name="Kim H."/>
            <person name="Bhak J."/>
            <person name="Lajeunesse T.C."/>
            <person name="Voolstra C.R."/>
        </authorList>
    </citation>
    <scope>NUCLEOTIDE SEQUENCE [LARGE SCALE GENOMIC DNA]</scope>
    <source>
        <strain evidence="6 7">CCMP2467</strain>
    </source>
</reference>
<dbReference type="PROSITE" id="PS00183">
    <property type="entry name" value="UBC_1"/>
    <property type="match status" value="1"/>
</dbReference>
<dbReference type="InterPro" id="IPR016135">
    <property type="entry name" value="UBQ-conjugating_enzyme/RWD"/>
</dbReference>
<proteinExistence type="inferred from homology"/>
<dbReference type="SUPFAM" id="SSF54495">
    <property type="entry name" value="UBC-like"/>
    <property type="match status" value="1"/>
</dbReference>
<comment type="similarity">
    <text evidence="4">Belongs to the ubiquitin-conjugating enzyme family.</text>
</comment>
<sequence length="280" mass="29653">MFNRRDFCHLLPRFLAQAFGGVSALGRFGAAEHISGKATDAFVKVAALLQIGAAAFCRAMSKVAERVRRECSKLRESGLRLPILALQEAADYRSLRAEIRGPSGSPFEGHSFGLLLHFGEEYPFRPPAVRFASPRRLFHPNVNGEGGICLDILNDPTLWSPAIGLEKLLVSVASLLSEPRVEHGLNDEALALLRSEPEAFNKRARARARVGLAADAESEPTFPAVPAPGVPGPLPATAAGVLPGAAEGPQPPLKDGSGVCGLLLAGLVLGLAYAIRSQSL</sequence>
<feature type="domain" description="UBC core" evidence="5">
    <location>
        <begin position="62"/>
        <end position="213"/>
    </location>
</feature>
<dbReference type="AlphaFoldDB" id="A0A1Q9CDD8"/>
<evidence type="ECO:0000256" key="1">
    <source>
        <dbReference type="ARBA" id="ARBA00022679"/>
    </source>
</evidence>
<dbReference type="InterPro" id="IPR000608">
    <property type="entry name" value="UBC"/>
</dbReference>
<protein>
    <submittedName>
        <fullName evidence="6">Ubiquitin-conjugating enzyme E2 D2B</fullName>
    </submittedName>
</protein>
<dbReference type="GO" id="GO:0016740">
    <property type="term" value="F:transferase activity"/>
    <property type="evidence" value="ECO:0007669"/>
    <property type="project" value="UniProtKB-KW"/>
</dbReference>
<evidence type="ECO:0000256" key="2">
    <source>
        <dbReference type="ARBA" id="ARBA00022786"/>
    </source>
</evidence>
<evidence type="ECO:0000313" key="7">
    <source>
        <dbReference type="Proteomes" id="UP000186817"/>
    </source>
</evidence>
<dbReference type="PANTHER" id="PTHR24067">
    <property type="entry name" value="UBIQUITIN-CONJUGATING ENZYME E2"/>
    <property type="match status" value="1"/>
</dbReference>
<dbReference type="Pfam" id="PF00179">
    <property type="entry name" value="UQ_con"/>
    <property type="match status" value="1"/>
</dbReference>
<comment type="caution">
    <text evidence="6">The sequence shown here is derived from an EMBL/GenBank/DDBJ whole genome shotgun (WGS) entry which is preliminary data.</text>
</comment>
<organism evidence="6 7">
    <name type="scientific">Symbiodinium microadriaticum</name>
    <name type="common">Dinoflagellate</name>
    <name type="synonym">Zooxanthella microadriatica</name>
    <dbReference type="NCBI Taxonomy" id="2951"/>
    <lineage>
        <taxon>Eukaryota</taxon>
        <taxon>Sar</taxon>
        <taxon>Alveolata</taxon>
        <taxon>Dinophyceae</taxon>
        <taxon>Suessiales</taxon>
        <taxon>Symbiodiniaceae</taxon>
        <taxon>Symbiodinium</taxon>
    </lineage>
</organism>
<dbReference type="Gene3D" id="3.10.110.10">
    <property type="entry name" value="Ubiquitin Conjugating Enzyme"/>
    <property type="match status" value="1"/>
</dbReference>
<keyword evidence="7" id="KW-1185">Reference proteome</keyword>
<name>A0A1Q9CDD8_SYMMI</name>
<dbReference type="PROSITE" id="PS50127">
    <property type="entry name" value="UBC_2"/>
    <property type="match status" value="1"/>
</dbReference>
<evidence type="ECO:0000313" key="6">
    <source>
        <dbReference type="EMBL" id="OLP80926.1"/>
    </source>
</evidence>
<dbReference type="InterPro" id="IPR023313">
    <property type="entry name" value="UBQ-conjugating_AS"/>
</dbReference>
<dbReference type="EMBL" id="LSRX01001331">
    <property type="protein sequence ID" value="OLP80926.1"/>
    <property type="molecule type" value="Genomic_DNA"/>
</dbReference>
<gene>
    <name evidence="6" type="primary">Ube2d2b</name>
    <name evidence="6" type="ORF">AK812_SmicGene38589</name>
</gene>
<dbReference type="GO" id="GO:0005524">
    <property type="term" value="F:ATP binding"/>
    <property type="evidence" value="ECO:0007669"/>
    <property type="project" value="UniProtKB-UniRule"/>
</dbReference>
<dbReference type="OrthoDB" id="7851174at2759"/>